<dbReference type="GO" id="GO:0004632">
    <property type="term" value="F:phosphopantothenate--cysteine ligase activity"/>
    <property type="evidence" value="ECO:0007669"/>
    <property type="project" value="UniProtKB-EC"/>
</dbReference>
<dbReference type="InterPro" id="IPR007085">
    <property type="entry name" value="DNA/pantothenate-metab_flavo_C"/>
</dbReference>
<name>A0A7V5HYA8_UNCAE</name>
<reference evidence="2" key="1">
    <citation type="journal article" date="2020" name="mSystems">
        <title>Genome- and Community-Level Interaction Insights into Carbon Utilization and Element Cycling Functions of Hydrothermarchaeota in Hydrothermal Sediment.</title>
        <authorList>
            <person name="Zhou Z."/>
            <person name="Liu Y."/>
            <person name="Xu W."/>
            <person name="Pan J."/>
            <person name="Luo Z.H."/>
            <person name="Li M."/>
        </authorList>
    </citation>
    <scope>NUCLEOTIDE SEQUENCE [LARGE SCALE GENOMIC DNA]</scope>
    <source>
        <strain evidence="2">HyVt-92</strain>
    </source>
</reference>
<sequence length="219" mass="24745">LKGKSLMVTAGPTREPFDMVRFFSNYSSGKMGFAIAEEARRRGAEVTLISGPTFLEPPPGVRFYSVETCLDMREKVMEQFEKVDAVIMAAAVSDFRPANFFRKKIKKEENERLNVELVKNPDILQELGKIKGEKILVGFCAESDKLLERAKEKLRRKNLDLIVANNIREEGAGFEVDTNKVFLVDSEGNVTPLPLMSKKEVAAEILNYLKKILDKKGKR</sequence>
<dbReference type="EC" id="6.3.2.5" evidence="2"/>
<evidence type="ECO:0000313" key="2">
    <source>
        <dbReference type="EMBL" id="HHF98170.1"/>
    </source>
</evidence>
<dbReference type="Gene3D" id="3.40.50.10300">
    <property type="entry name" value="CoaB-like"/>
    <property type="match status" value="1"/>
</dbReference>
<gene>
    <name evidence="2" type="primary">coaBC</name>
    <name evidence="2" type="ORF">ENL39_01615</name>
</gene>
<accession>A0A7V5HYA8</accession>
<keyword evidence="2" id="KW-0436">Ligase</keyword>
<dbReference type="Proteomes" id="UP000886070">
    <property type="component" value="Unassembled WGS sequence"/>
</dbReference>
<comment type="caution">
    <text evidence="2">The sequence shown here is derived from an EMBL/GenBank/DDBJ whole genome shotgun (WGS) entry which is preliminary data.</text>
</comment>
<keyword evidence="2" id="KW-0456">Lyase</keyword>
<dbReference type="GO" id="GO:0015937">
    <property type="term" value="P:coenzyme A biosynthetic process"/>
    <property type="evidence" value="ECO:0007669"/>
    <property type="project" value="InterPro"/>
</dbReference>
<feature type="non-terminal residue" evidence="2">
    <location>
        <position position="1"/>
    </location>
</feature>
<organism evidence="2">
    <name type="scientific">Aerophobetes bacterium</name>
    <dbReference type="NCBI Taxonomy" id="2030807"/>
    <lineage>
        <taxon>Bacteria</taxon>
        <taxon>Candidatus Aerophobota</taxon>
    </lineage>
</organism>
<dbReference type="GO" id="GO:0010181">
    <property type="term" value="F:FMN binding"/>
    <property type="evidence" value="ECO:0007669"/>
    <property type="project" value="InterPro"/>
</dbReference>
<dbReference type="GO" id="GO:0015941">
    <property type="term" value="P:pantothenate catabolic process"/>
    <property type="evidence" value="ECO:0007669"/>
    <property type="project" value="InterPro"/>
</dbReference>
<dbReference type="AlphaFoldDB" id="A0A7V5HYA8"/>
<dbReference type="EC" id="4.1.1.36" evidence="2"/>
<feature type="domain" description="DNA/pantothenate metabolism flavoprotein C-terminal" evidence="1">
    <location>
        <begin position="1"/>
        <end position="211"/>
    </location>
</feature>
<dbReference type="SUPFAM" id="SSF102645">
    <property type="entry name" value="CoaB-like"/>
    <property type="match status" value="1"/>
</dbReference>
<proteinExistence type="predicted"/>
<dbReference type="NCBIfam" id="TIGR00521">
    <property type="entry name" value="coaBC_dfp"/>
    <property type="match status" value="1"/>
</dbReference>
<dbReference type="InterPro" id="IPR005252">
    <property type="entry name" value="CoaBC"/>
</dbReference>
<dbReference type="EMBL" id="DRTT01000049">
    <property type="protein sequence ID" value="HHF98170.1"/>
    <property type="molecule type" value="Genomic_DNA"/>
</dbReference>
<dbReference type="GO" id="GO:0004633">
    <property type="term" value="F:phosphopantothenoylcysteine decarboxylase activity"/>
    <property type="evidence" value="ECO:0007669"/>
    <property type="project" value="UniProtKB-EC"/>
</dbReference>
<protein>
    <submittedName>
        <fullName evidence="2">Bifunctional phosphopantothenoylcysteine decarboxylase/phosphopantothenate--cysteine ligase CoaBC</fullName>
        <ecNumber evidence="2">4.1.1.36</ecNumber>
        <ecNumber evidence="2">6.3.2.5</ecNumber>
    </submittedName>
</protein>
<dbReference type="InterPro" id="IPR035929">
    <property type="entry name" value="CoaB-like_sf"/>
</dbReference>
<evidence type="ECO:0000259" key="1">
    <source>
        <dbReference type="Pfam" id="PF04127"/>
    </source>
</evidence>
<dbReference type="Pfam" id="PF04127">
    <property type="entry name" value="DFP"/>
    <property type="match status" value="1"/>
</dbReference>